<evidence type="ECO:0000313" key="2">
    <source>
        <dbReference type="EMBL" id="OQS54474.1"/>
    </source>
</evidence>
<dbReference type="EMBL" id="MNPJ01000019">
    <property type="protein sequence ID" value="OQS54474.1"/>
    <property type="molecule type" value="Genomic_DNA"/>
</dbReference>
<feature type="region of interest" description="Disordered" evidence="1">
    <location>
        <begin position="115"/>
        <end position="136"/>
    </location>
</feature>
<proteinExistence type="predicted"/>
<comment type="caution">
    <text evidence="2">The sequence shown here is derived from an EMBL/GenBank/DDBJ whole genome shotgun (WGS) entry which is preliminary data.</text>
</comment>
<dbReference type="AlphaFoldDB" id="A0A1W0E5F5"/>
<accession>A0A1W0E5F5</accession>
<keyword evidence="3" id="KW-1185">Reference proteome</keyword>
<gene>
    <name evidence="2" type="ORF">EHP00_1061</name>
</gene>
<name>A0A1W0E5F5_9MICR</name>
<organism evidence="2 3">
    <name type="scientific">Ecytonucleospora hepatopenaei</name>
    <dbReference type="NCBI Taxonomy" id="646526"/>
    <lineage>
        <taxon>Eukaryota</taxon>
        <taxon>Fungi</taxon>
        <taxon>Fungi incertae sedis</taxon>
        <taxon>Microsporidia</taxon>
        <taxon>Enterocytozoonidae</taxon>
        <taxon>Ecytonucleospora</taxon>
    </lineage>
</organism>
<reference evidence="2 3" key="1">
    <citation type="journal article" date="2017" name="Environ. Microbiol.">
        <title>Decay of the glycolytic pathway and adaptation to intranuclear parasitism within Enterocytozoonidae microsporidia.</title>
        <authorList>
            <person name="Wiredu Boakye D."/>
            <person name="Jaroenlak P."/>
            <person name="Prachumwat A."/>
            <person name="Williams T.A."/>
            <person name="Bateman K.S."/>
            <person name="Itsathitphaisarn O."/>
            <person name="Sritunyalucksana K."/>
            <person name="Paszkiewicz K.H."/>
            <person name="Moore K.A."/>
            <person name="Stentiford G.D."/>
            <person name="Williams B.A."/>
        </authorList>
    </citation>
    <scope>NUCLEOTIDE SEQUENCE [LARGE SCALE GENOMIC DNA]</scope>
    <source>
        <strain evidence="2 3">TH1</strain>
    </source>
</reference>
<dbReference type="Proteomes" id="UP000192758">
    <property type="component" value="Unassembled WGS sequence"/>
</dbReference>
<evidence type="ECO:0000313" key="3">
    <source>
        <dbReference type="Proteomes" id="UP000192758"/>
    </source>
</evidence>
<dbReference type="VEuPathDB" id="MicrosporidiaDB:EHP00_1061"/>
<evidence type="ECO:0000256" key="1">
    <source>
        <dbReference type="SAM" id="MobiDB-lite"/>
    </source>
</evidence>
<protein>
    <submittedName>
        <fullName evidence="2">Uncharacterized protein</fullName>
    </submittedName>
</protein>
<sequence>MNFLPYVSFLFAASVQEETPRERINRVVGMCINKLGNATGYVILKAYKLKKMAEEEYQKYFKNEKKKIVLQEENLESKDAEEFLEKLDETIQEISKKIADDENVAFDENKVLEEEAEHLQQNKNKEENSTSNDKGL</sequence>
<feature type="compositionally biased region" description="Basic and acidic residues" evidence="1">
    <location>
        <begin position="115"/>
        <end position="128"/>
    </location>
</feature>